<keyword evidence="1" id="KW-0460">Magnesium</keyword>
<dbReference type="GO" id="GO:0006020">
    <property type="term" value="P:inositol metabolic process"/>
    <property type="evidence" value="ECO:0007669"/>
    <property type="project" value="TreeGrafter"/>
</dbReference>
<dbReference type="PRINTS" id="PR00377">
    <property type="entry name" value="IMPHPHTASES"/>
</dbReference>
<organism evidence="2 3">
    <name type="scientific">Pyrobaculum arsenaticum (strain DSM 13514 / JCM 11321 / PZ6)</name>
    <dbReference type="NCBI Taxonomy" id="340102"/>
    <lineage>
        <taxon>Archaea</taxon>
        <taxon>Thermoproteota</taxon>
        <taxon>Thermoprotei</taxon>
        <taxon>Thermoproteales</taxon>
        <taxon>Thermoproteaceae</taxon>
        <taxon>Pyrobaculum</taxon>
    </lineage>
</organism>
<dbReference type="AlphaFoldDB" id="A4WI92"/>
<proteinExistence type="predicted"/>
<feature type="binding site" evidence="1">
    <location>
        <position position="84"/>
    </location>
    <ligand>
        <name>Mg(2+)</name>
        <dbReference type="ChEBI" id="CHEBI:18420"/>
        <label>1</label>
        <note>catalytic</note>
    </ligand>
</feature>
<keyword evidence="1" id="KW-0479">Metal-binding</keyword>
<evidence type="ECO:0000256" key="1">
    <source>
        <dbReference type="PIRSR" id="PIRSR600760-2"/>
    </source>
</evidence>
<dbReference type="GO" id="GO:0008934">
    <property type="term" value="F:inositol monophosphate 1-phosphatase activity"/>
    <property type="evidence" value="ECO:0007669"/>
    <property type="project" value="TreeGrafter"/>
</dbReference>
<dbReference type="PANTHER" id="PTHR20854">
    <property type="entry name" value="INOSITOL MONOPHOSPHATASE"/>
    <property type="match status" value="1"/>
</dbReference>
<dbReference type="HOGENOM" id="CLU_044118_5_0_2"/>
<gene>
    <name evidence="2" type="ordered locus">Pars_0514</name>
</gene>
<comment type="cofactor">
    <cofactor evidence="1">
        <name>Mg(2+)</name>
        <dbReference type="ChEBI" id="CHEBI:18420"/>
    </cofactor>
</comment>
<dbReference type="KEGG" id="pas:Pars_0514"/>
<dbReference type="PANTHER" id="PTHR20854:SF4">
    <property type="entry name" value="INOSITOL-1-MONOPHOSPHATASE-RELATED"/>
    <property type="match status" value="1"/>
</dbReference>
<reference evidence="2 3" key="1">
    <citation type="submission" date="2007-04" db="EMBL/GenBank/DDBJ databases">
        <title>Complete sequence of Pyrobaculum arsenaticum DSM 13514.</title>
        <authorList>
            <consortium name="US DOE Joint Genome Institute"/>
            <person name="Copeland A."/>
            <person name="Lucas S."/>
            <person name="Lapidus A."/>
            <person name="Barry K."/>
            <person name="Glavina del Rio T."/>
            <person name="Dalin E."/>
            <person name="Tice H."/>
            <person name="Pitluck S."/>
            <person name="Chain P."/>
            <person name="Malfatti S."/>
            <person name="Shin M."/>
            <person name="Vergez L."/>
            <person name="Schmutz J."/>
            <person name="Larimer F."/>
            <person name="Land M."/>
            <person name="Hauser L."/>
            <person name="Kyrpides N."/>
            <person name="Mikhailova N."/>
            <person name="Cozen A.E."/>
            <person name="Fitz-Gibbon S.T."/>
            <person name="House C.H."/>
            <person name="Saltikov C."/>
            <person name="Lowe T.M."/>
            <person name="Richardson P."/>
        </authorList>
    </citation>
    <scope>NUCLEOTIDE SEQUENCE [LARGE SCALE GENOMIC DNA]</scope>
    <source>
        <strain evidence="3">ATCC 700994 / DSM 13514 / JCM 11321 / PZ6</strain>
    </source>
</reference>
<dbReference type="SUPFAM" id="SSF56655">
    <property type="entry name" value="Carbohydrate phosphatase"/>
    <property type="match status" value="1"/>
</dbReference>
<dbReference type="GeneID" id="5054303"/>
<dbReference type="OrthoDB" id="58111at2157"/>
<feature type="binding site" evidence="1">
    <location>
        <position position="205"/>
    </location>
    <ligand>
        <name>Mg(2+)</name>
        <dbReference type="ChEBI" id="CHEBI:18420"/>
        <label>1</label>
        <note>catalytic</note>
    </ligand>
</feature>
<feature type="binding site" evidence="1">
    <location>
        <position position="81"/>
    </location>
    <ligand>
        <name>Mg(2+)</name>
        <dbReference type="ChEBI" id="CHEBI:18420"/>
        <label>1</label>
        <note>catalytic</note>
    </ligand>
</feature>
<evidence type="ECO:0000313" key="2">
    <source>
        <dbReference type="EMBL" id="ABP50109.1"/>
    </source>
</evidence>
<dbReference type="InterPro" id="IPR000760">
    <property type="entry name" value="Inositol_monophosphatase-like"/>
</dbReference>
<evidence type="ECO:0000313" key="3">
    <source>
        <dbReference type="Proteomes" id="UP000001567"/>
    </source>
</evidence>
<dbReference type="PhylomeDB" id="A4WI92"/>
<feature type="binding site" evidence="1">
    <location>
        <position position="83"/>
    </location>
    <ligand>
        <name>Mg(2+)</name>
        <dbReference type="ChEBI" id="CHEBI:18420"/>
        <label>1</label>
        <note>catalytic</note>
    </ligand>
</feature>
<dbReference type="GO" id="GO:0007165">
    <property type="term" value="P:signal transduction"/>
    <property type="evidence" value="ECO:0007669"/>
    <property type="project" value="TreeGrafter"/>
</dbReference>
<dbReference type="Proteomes" id="UP000001567">
    <property type="component" value="Chromosome"/>
</dbReference>
<sequence length="254" mass="27498">MIDVLAKAVRSGGAVARDYFLKEAGLEVVSRGELDVSRRADLAVEDAVLEVLKAELSGATLLSEERGWVKWGDGELTLVLDPLDGSGNFALGIPYFAVMIAAGFRAESISQLTHAAIYFPVTDTLYTADPERGVLRNGSTLRLRASEDVVFVELGKSFSLEAVDAPRRLGYKVKSSGCAGCSILTTALGISKGFIDIRGRLGVWDVAAPLVFGKYNPRFSYWIDVDRISTKRVRIVAGLGDFVKKVLPLLNLDI</sequence>
<name>A4WI92_PYRAR</name>
<dbReference type="Pfam" id="PF00459">
    <property type="entry name" value="Inositol_P"/>
    <property type="match status" value="1"/>
</dbReference>
<protein>
    <submittedName>
        <fullName evidence="2">Inositol monophosphatase</fullName>
    </submittedName>
</protein>
<dbReference type="RefSeq" id="WP_011900016.1">
    <property type="nucleotide sequence ID" value="NC_009376.1"/>
</dbReference>
<dbReference type="STRING" id="340102.Pars_0514"/>
<feature type="binding site" evidence="1">
    <location>
        <position position="64"/>
    </location>
    <ligand>
        <name>Mg(2+)</name>
        <dbReference type="ChEBI" id="CHEBI:18420"/>
        <label>1</label>
        <note>catalytic</note>
    </ligand>
</feature>
<accession>A4WI92</accession>
<dbReference type="GO" id="GO:0046872">
    <property type="term" value="F:metal ion binding"/>
    <property type="evidence" value="ECO:0007669"/>
    <property type="project" value="UniProtKB-KW"/>
</dbReference>
<dbReference type="EMBL" id="CP000660">
    <property type="protein sequence ID" value="ABP50109.1"/>
    <property type="molecule type" value="Genomic_DNA"/>
</dbReference>
<dbReference type="Gene3D" id="3.30.540.10">
    <property type="entry name" value="Fructose-1,6-Bisphosphatase, subunit A, domain 1"/>
    <property type="match status" value="1"/>
</dbReference>